<evidence type="ECO:0000313" key="2">
    <source>
        <dbReference type="EMBL" id="KIY01867.1"/>
    </source>
</evidence>
<feature type="region of interest" description="Disordered" evidence="1">
    <location>
        <begin position="99"/>
        <end position="118"/>
    </location>
</feature>
<dbReference type="Proteomes" id="UP000053411">
    <property type="component" value="Unassembled WGS sequence"/>
</dbReference>
<protein>
    <submittedName>
        <fullName evidence="2">Uncharacterized protein</fullName>
    </submittedName>
</protein>
<evidence type="ECO:0000256" key="1">
    <source>
        <dbReference type="SAM" id="MobiDB-lite"/>
    </source>
</evidence>
<accession>A0A0D2IXW9</accession>
<gene>
    <name evidence="2" type="ORF">Z520_02005</name>
</gene>
<keyword evidence="3" id="KW-1185">Reference proteome</keyword>
<dbReference type="AlphaFoldDB" id="A0A0D2IXW9"/>
<sequence length="219" mass="23432">MGSTTSKGASNKIGGSNTTSRTPAEEEAAQSLHEFWIRAWQEHDAALVLQKMRTETPSWAPYVPDDLRSRHSSPTIQVSNGKETPSRKATATARVTKAKTGVVSGSSRANKAANRSKAIDTKVSGAGAGDGAGASTQSRVARAASRVPALTMSLRQSNSETSARLSELLNGPLGEASIGWQLQSVTIKDTTFRYTMLTDPDLFDTTDERGKESHNPWDI</sequence>
<feature type="region of interest" description="Disordered" evidence="1">
    <location>
        <begin position="1"/>
        <end position="27"/>
    </location>
</feature>
<dbReference type="VEuPathDB" id="FungiDB:Z520_02005"/>
<organism evidence="2 3">
    <name type="scientific">Fonsecaea multimorphosa CBS 102226</name>
    <dbReference type="NCBI Taxonomy" id="1442371"/>
    <lineage>
        <taxon>Eukaryota</taxon>
        <taxon>Fungi</taxon>
        <taxon>Dikarya</taxon>
        <taxon>Ascomycota</taxon>
        <taxon>Pezizomycotina</taxon>
        <taxon>Eurotiomycetes</taxon>
        <taxon>Chaetothyriomycetidae</taxon>
        <taxon>Chaetothyriales</taxon>
        <taxon>Herpotrichiellaceae</taxon>
        <taxon>Fonsecaea</taxon>
    </lineage>
</organism>
<dbReference type="OrthoDB" id="10404187at2759"/>
<evidence type="ECO:0000313" key="3">
    <source>
        <dbReference type="Proteomes" id="UP000053411"/>
    </source>
</evidence>
<reference evidence="2 3" key="1">
    <citation type="submission" date="2015-01" db="EMBL/GenBank/DDBJ databases">
        <title>The Genome Sequence of Fonsecaea multimorphosa CBS 102226.</title>
        <authorList>
            <consortium name="The Broad Institute Genomics Platform"/>
            <person name="Cuomo C."/>
            <person name="de Hoog S."/>
            <person name="Gorbushina A."/>
            <person name="Stielow B."/>
            <person name="Teixiera M."/>
            <person name="Abouelleil A."/>
            <person name="Chapman S.B."/>
            <person name="Priest M."/>
            <person name="Young S.K."/>
            <person name="Wortman J."/>
            <person name="Nusbaum C."/>
            <person name="Birren B."/>
        </authorList>
    </citation>
    <scope>NUCLEOTIDE SEQUENCE [LARGE SCALE GENOMIC DNA]</scope>
    <source>
        <strain evidence="2 3">CBS 102226</strain>
    </source>
</reference>
<dbReference type="EMBL" id="KN848064">
    <property type="protein sequence ID" value="KIY01867.1"/>
    <property type="molecule type" value="Genomic_DNA"/>
</dbReference>
<feature type="region of interest" description="Disordered" evidence="1">
    <location>
        <begin position="58"/>
        <end position="87"/>
    </location>
</feature>
<dbReference type="GeneID" id="27707751"/>
<feature type="compositionally biased region" description="Polar residues" evidence="1">
    <location>
        <begin position="72"/>
        <end position="83"/>
    </location>
</feature>
<dbReference type="RefSeq" id="XP_016635989.1">
    <property type="nucleotide sequence ID" value="XM_016772519.1"/>
</dbReference>
<name>A0A0D2IXW9_9EURO</name>
<feature type="compositionally biased region" description="Polar residues" evidence="1">
    <location>
        <begin position="1"/>
        <end position="22"/>
    </location>
</feature>
<proteinExistence type="predicted"/>